<dbReference type="STRING" id="1817813.A2008_03300"/>
<evidence type="ECO:0000259" key="1">
    <source>
        <dbReference type="Pfam" id="PF01368"/>
    </source>
</evidence>
<dbReference type="InterPro" id="IPR001667">
    <property type="entry name" value="DDH_dom"/>
</dbReference>
<dbReference type="Pfam" id="PF01368">
    <property type="entry name" value="DHH"/>
    <property type="match status" value="1"/>
</dbReference>
<sequence>MAAITDLINCAKKYKSVYIQTHNFPDHDALAAAFGMKTLLEYFGVESYIIYDGDITRASLANMVKKLDIAAHKVREIDDAAGAAVIMVDGCRGNKNMKELKNSVLIGVVDHHDTSRVEDIPFIDIRPACGSCSTIIYTYFEALAVPIDRVTATALMIGLCVDTAILMRNITEDDVKAYFSLFSIADNEFVQSMVRNCIETADLRYFKYAIENIKIADGAAFCFLKTGCSQNLLGIMADFFLALEEVVFVMLCAEYEGKVIFSLRSENKCWNAANIIQELLNGRGFGGGHHNMAGGVINAAAGFDAPEMFRSLKSSLEKAGGVPTAAASAEF</sequence>
<evidence type="ECO:0000313" key="4">
    <source>
        <dbReference type="Proteomes" id="UP000178735"/>
    </source>
</evidence>
<dbReference type="InterPro" id="IPR038763">
    <property type="entry name" value="DHH_sf"/>
</dbReference>
<reference evidence="3 4" key="1">
    <citation type="journal article" date="2016" name="Nat. Commun.">
        <title>Thousands of microbial genomes shed light on interconnected biogeochemical processes in an aquifer system.</title>
        <authorList>
            <person name="Anantharaman K."/>
            <person name="Brown C.T."/>
            <person name="Hug L.A."/>
            <person name="Sharon I."/>
            <person name="Castelle C.J."/>
            <person name="Probst A.J."/>
            <person name="Thomas B.C."/>
            <person name="Singh A."/>
            <person name="Wilkins M.J."/>
            <person name="Karaoz U."/>
            <person name="Brodie E.L."/>
            <person name="Williams K.H."/>
            <person name="Hubbard S.S."/>
            <person name="Banfield J.F."/>
        </authorList>
    </citation>
    <scope>NUCLEOTIDE SEQUENCE [LARGE SCALE GENOMIC DNA]</scope>
</reference>
<comment type="caution">
    <text evidence="3">The sequence shown here is derived from an EMBL/GenBank/DDBJ whole genome shotgun (WGS) entry which is preliminary data.</text>
</comment>
<dbReference type="Gene3D" id="3.10.310.30">
    <property type="match status" value="1"/>
</dbReference>
<feature type="domain" description="DHHA1" evidence="2">
    <location>
        <begin position="221"/>
        <end position="299"/>
    </location>
</feature>
<dbReference type="PANTHER" id="PTHR47618">
    <property type="entry name" value="BIFUNCTIONAL OLIGORIBONUCLEASE AND PAP PHOSPHATASE NRNA"/>
    <property type="match status" value="1"/>
</dbReference>
<protein>
    <recommendedName>
        <fullName evidence="5">DDH domain-containing protein</fullName>
    </recommendedName>
</protein>
<evidence type="ECO:0000313" key="3">
    <source>
        <dbReference type="EMBL" id="OGM03907.1"/>
    </source>
</evidence>
<dbReference type="PANTHER" id="PTHR47618:SF1">
    <property type="entry name" value="BIFUNCTIONAL OLIGORIBONUCLEASE AND PAP PHOSPHATASE NRNA"/>
    <property type="match status" value="1"/>
</dbReference>
<name>A0A1F7WMY6_9BACT</name>
<dbReference type="InterPro" id="IPR003156">
    <property type="entry name" value="DHHA1_dom"/>
</dbReference>
<dbReference type="SUPFAM" id="SSF64182">
    <property type="entry name" value="DHH phosphoesterases"/>
    <property type="match status" value="1"/>
</dbReference>
<gene>
    <name evidence="3" type="ORF">A2008_03300</name>
</gene>
<organism evidence="3 4">
    <name type="scientific">Candidatus Wallbacteria bacterium GWC2_49_35</name>
    <dbReference type="NCBI Taxonomy" id="1817813"/>
    <lineage>
        <taxon>Bacteria</taxon>
        <taxon>Candidatus Walliibacteriota</taxon>
    </lineage>
</organism>
<dbReference type="Pfam" id="PF02272">
    <property type="entry name" value="DHHA1"/>
    <property type="match status" value="1"/>
</dbReference>
<dbReference type="InterPro" id="IPR051319">
    <property type="entry name" value="Oligoribo/pAp-PDE_c-di-AMP_PDE"/>
</dbReference>
<evidence type="ECO:0000259" key="2">
    <source>
        <dbReference type="Pfam" id="PF02272"/>
    </source>
</evidence>
<feature type="domain" description="DDH" evidence="1">
    <location>
        <begin position="17"/>
        <end position="158"/>
    </location>
</feature>
<dbReference type="Gene3D" id="3.90.1640.10">
    <property type="entry name" value="inorganic pyrophosphatase (n-terminal core)"/>
    <property type="match status" value="1"/>
</dbReference>
<dbReference type="AlphaFoldDB" id="A0A1F7WMY6"/>
<dbReference type="EMBL" id="MGFH01000153">
    <property type="protein sequence ID" value="OGM03907.1"/>
    <property type="molecule type" value="Genomic_DNA"/>
</dbReference>
<proteinExistence type="predicted"/>
<accession>A0A1F7WMY6</accession>
<dbReference type="Proteomes" id="UP000178735">
    <property type="component" value="Unassembled WGS sequence"/>
</dbReference>
<dbReference type="GO" id="GO:0003676">
    <property type="term" value="F:nucleic acid binding"/>
    <property type="evidence" value="ECO:0007669"/>
    <property type="project" value="InterPro"/>
</dbReference>
<evidence type="ECO:0008006" key="5">
    <source>
        <dbReference type="Google" id="ProtNLM"/>
    </source>
</evidence>